<accession>A0ACC2LB36</accession>
<evidence type="ECO:0000313" key="2">
    <source>
        <dbReference type="Proteomes" id="UP001234297"/>
    </source>
</evidence>
<proteinExistence type="predicted"/>
<evidence type="ECO:0000313" key="1">
    <source>
        <dbReference type="EMBL" id="KAJ8630592.1"/>
    </source>
</evidence>
<keyword evidence="2" id="KW-1185">Reference proteome</keyword>
<gene>
    <name evidence="1" type="ORF">MRB53_023915</name>
</gene>
<name>A0ACC2LB36_PERAE</name>
<sequence length="105" mass="12214">MRRRWLAGWAVAVEMKKMGMGRVAGQQEFGRRVAKEMMEVVKMGMGRVAGNGGVFLCLVWVMKWELQVLVFERCRRSMDLTIPFNGWTHRSGFQIKVENYEQKAD</sequence>
<comment type="caution">
    <text evidence="1">The sequence shown here is derived from an EMBL/GenBank/DDBJ whole genome shotgun (WGS) entry which is preliminary data.</text>
</comment>
<organism evidence="1 2">
    <name type="scientific">Persea americana</name>
    <name type="common">Avocado</name>
    <dbReference type="NCBI Taxonomy" id="3435"/>
    <lineage>
        <taxon>Eukaryota</taxon>
        <taxon>Viridiplantae</taxon>
        <taxon>Streptophyta</taxon>
        <taxon>Embryophyta</taxon>
        <taxon>Tracheophyta</taxon>
        <taxon>Spermatophyta</taxon>
        <taxon>Magnoliopsida</taxon>
        <taxon>Magnoliidae</taxon>
        <taxon>Laurales</taxon>
        <taxon>Lauraceae</taxon>
        <taxon>Persea</taxon>
    </lineage>
</organism>
<dbReference type="EMBL" id="CM056815">
    <property type="protein sequence ID" value="KAJ8630592.1"/>
    <property type="molecule type" value="Genomic_DNA"/>
</dbReference>
<dbReference type="Proteomes" id="UP001234297">
    <property type="component" value="Chromosome 7"/>
</dbReference>
<protein>
    <submittedName>
        <fullName evidence="1">Uncharacterized protein</fullName>
    </submittedName>
</protein>
<reference evidence="1 2" key="1">
    <citation type="journal article" date="2022" name="Hortic Res">
        <title>A haplotype resolved chromosomal level avocado genome allows analysis of novel avocado genes.</title>
        <authorList>
            <person name="Nath O."/>
            <person name="Fletcher S.J."/>
            <person name="Hayward A."/>
            <person name="Shaw L.M."/>
            <person name="Masouleh A.K."/>
            <person name="Furtado A."/>
            <person name="Henry R.J."/>
            <person name="Mitter N."/>
        </authorList>
    </citation>
    <scope>NUCLEOTIDE SEQUENCE [LARGE SCALE GENOMIC DNA]</scope>
    <source>
        <strain evidence="2">cv. Hass</strain>
    </source>
</reference>